<dbReference type="EMBL" id="GGEC01048166">
    <property type="protein sequence ID" value="MBX28650.1"/>
    <property type="molecule type" value="Transcribed_RNA"/>
</dbReference>
<keyword evidence="3" id="KW-0507">mRNA processing</keyword>
<evidence type="ECO:0000256" key="4">
    <source>
        <dbReference type="ARBA" id="ARBA00023015"/>
    </source>
</evidence>
<feature type="region of interest" description="Disordered" evidence="8">
    <location>
        <begin position="533"/>
        <end position="608"/>
    </location>
</feature>
<evidence type="ECO:0000256" key="8">
    <source>
        <dbReference type="SAM" id="MobiDB-lite"/>
    </source>
</evidence>
<comment type="subcellular location">
    <subcellularLocation>
        <location evidence="1">Nucleus</location>
    </subcellularLocation>
</comment>
<keyword evidence="4" id="KW-0805">Transcription regulation</keyword>
<sequence length="875" mass="94403">MKRPDVCEPRPRKLDPNKPSSKDFKPMLASLERSPHSLLASEPSVEQHKSTKPLVKLPSVGSQRKTQPGFGKVSVLVSEGSSTPQSHVANQANRPSSSGERLSGERLKNAPKVTSRLNDATVLMETITEPEAGIGDRSSSLVESKTPDSVMSMKNLIAAAQAKRRQAHSRQLSLGNPDYAILSAKDIQGSSPSPPLIQPFLSGNSNAIQADIHQSNLISPSAHGNQSVPHSQMDNEETEQDISAGQRAGGGSLSGGTEAAVARDAFEGMIETLSRTKESIGRATRLAIDCAKYGIANEVVELLIEKLESEPSFHRKVDLFFLVDSITQCSHNQKGIAGASYIPTVQAALPRLLGAAAPHGASAHENRRQCLKVLRLWLERKILPESLLKHYIDDIGVPNDAASNGFSLRRPSRAERAVDDPIREMEGMLVDEYGSNATFQLPGLLSCNVLEDDEEDFPSSSVKEEGDVLSLAKPACPLGESEANTIAPNERRHCILEDVDGELEMEDVSGDQRDDKFLSTSDSVELEVRLHVSDGMREPSVDNPIGLHALSDGSPPLPLDSPPSPPPLPPSPPPPPKLPLLPLPPPPPPPPLPLELPPPPVAPAGPPPSIAPQVSLPIQPNLMPQSVLPSQPLLQSAPQLAYKPAIPHEYSSTPGGNQIVQVPVNASQGNHMDGIMKTELFPQQSPCFAPSSICNSQEHSGFNSSRQLEYGRNDMYIRPQASEQNRHMQPGNTSLAQRPLHPSLPQSAPGHFSFANPSIQHHVQHQYPPPYPLPSHPDGVRQFVADDKWRMPSGEFSNSTQHGAWMTSGTSLGGPPFGQEGCMRPSVERPVANNMNFQLSSTNTLPPGAAIQGHRVPQMLPLRPDMSALNCWRPS</sequence>
<dbReference type="PANTHER" id="PTHR12550:SF70">
    <property type="entry name" value="JIL-1 ANCHORING AND STABILIZING PROTEIN, ISOFORM A"/>
    <property type="match status" value="1"/>
</dbReference>
<evidence type="ECO:0000256" key="5">
    <source>
        <dbReference type="ARBA" id="ARBA00023089"/>
    </source>
</evidence>
<organism evidence="10">
    <name type="scientific">Rhizophora mucronata</name>
    <name type="common">Asiatic mangrove</name>
    <dbReference type="NCBI Taxonomy" id="61149"/>
    <lineage>
        <taxon>Eukaryota</taxon>
        <taxon>Viridiplantae</taxon>
        <taxon>Streptophyta</taxon>
        <taxon>Embryophyta</taxon>
        <taxon>Tracheophyta</taxon>
        <taxon>Spermatophyta</taxon>
        <taxon>Magnoliopsida</taxon>
        <taxon>eudicotyledons</taxon>
        <taxon>Gunneridae</taxon>
        <taxon>Pentapetalae</taxon>
        <taxon>rosids</taxon>
        <taxon>fabids</taxon>
        <taxon>Malpighiales</taxon>
        <taxon>Rhizophoraceae</taxon>
        <taxon>Rhizophora</taxon>
    </lineage>
</organism>
<keyword evidence="2" id="KW-0217">Developmental protein</keyword>
<feature type="compositionally biased region" description="Polar residues" evidence="8">
    <location>
        <begin position="79"/>
        <end position="100"/>
    </location>
</feature>
<feature type="region of interest" description="Disordered" evidence="8">
    <location>
        <begin position="218"/>
        <end position="256"/>
    </location>
</feature>
<feature type="region of interest" description="Disordered" evidence="8">
    <location>
        <begin position="1"/>
        <end position="106"/>
    </location>
</feature>
<evidence type="ECO:0000256" key="1">
    <source>
        <dbReference type="ARBA" id="ARBA00004123"/>
    </source>
</evidence>
<dbReference type="Gene3D" id="1.25.40.90">
    <property type="match status" value="1"/>
</dbReference>
<keyword evidence="5" id="KW-0287">Flowering</keyword>
<dbReference type="PANTHER" id="PTHR12550">
    <property type="entry name" value="HEPATOMA-DERIVED GROWTH FACTOR-RELATED"/>
    <property type="match status" value="1"/>
</dbReference>
<dbReference type="GO" id="GO:0006397">
    <property type="term" value="P:mRNA processing"/>
    <property type="evidence" value="ECO:0007669"/>
    <property type="project" value="UniProtKB-KW"/>
</dbReference>
<dbReference type="SMART" id="SM00582">
    <property type="entry name" value="RPR"/>
    <property type="match status" value="1"/>
</dbReference>
<evidence type="ECO:0000256" key="2">
    <source>
        <dbReference type="ARBA" id="ARBA00022473"/>
    </source>
</evidence>
<evidence type="ECO:0000256" key="3">
    <source>
        <dbReference type="ARBA" id="ARBA00022664"/>
    </source>
</evidence>
<feature type="compositionally biased region" description="Polar residues" evidence="8">
    <location>
        <begin position="218"/>
        <end position="232"/>
    </location>
</feature>
<feature type="compositionally biased region" description="Pro residues" evidence="8">
    <location>
        <begin position="555"/>
        <end position="608"/>
    </location>
</feature>
<dbReference type="InterPro" id="IPR006569">
    <property type="entry name" value="CID_dom"/>
</dbReference>
<dbReference type="AlphaFoldDB" id="A0A2P2MEI6"/>
<name>A0A2P2MEI6_RHIMU</name>
<evidence type="ECO:0000313" key="10">
    <source>
        <dbReference type="EMBL" id="MBX28650.1"/>
    </source>
</evidence>
<dbReference type="PROSITE" id="PS51391">
    <property type="entry name" value="CID"/>
    <property type="match status" value="1"/>
</dbReference>
<dbReference type="GO" id="GO:0005634">
    <property type="term" value="C:nucleus"/>
    <property type="evidence" value="ECO:0007669"/>
    <property type="project" value="UniProtKB-SubCell"/>
</dbReference>
<feature type="domain" description="CID" evidence="9">
    <location>
        <begin position="258"/>
        <end position="399"/>
    </location>
</feature>
<dbReference type="GO" id="GO:0009908">
    <property type="term" value="P:flower development"/>
    <property type="evidence" value="ECO:0007669"/>
    <property type="project" value="UniProtKB-KW"/>
</dbReference>
<dbReference type="Pfam" id="PF04818">
    <property type="entry name" value="CID"/>
    <property type="match status" value="1"/>
</dbReference>
<keyword evidence="6" id="KW-0804">Transcription</keyword>
<evidence type="ECO:0000259" key="9">
    <source>
        <dbReference type="PROSITE" id="PS51391"/>
    </source>
</evidence>
<evidence type="ECO:0000256" key="7">
    <source>
        <dbReference type="ARBA" id="ARBA00023242"/>
    </source>
</evidence>
<feature type="region of interest" description="Disordered" evidence="8">
    <location>
        <begin position="761"/>
        <end position="780"/>
    </location>
</feature>
<feature type="compositionally biased region" description="Basic and acidic residues" evidence="8">
    <location>
        <begin position="1"/>
        <end position="25"/>
    </location>
</feature>
<accession>A0A2P2MEI6</accession>
<dbReference type="InterPro" id="IPR008942">
    <property type="entry name" value="ENTH_VHS"/>
</dbReference>
<evidence type="ECO:0000256" key="6">
    <source>
        <dbReference type="ARBA" id="ARBA00023163"/>
    </source>
</evidence>
<dbReference type="FunFam" id="1.25.40.90:FF:000037">
    <property type="entry name" value="Enhancer of ag-4 2"/>
    <property type="match status" value="1"/>
</dbReference>
<reference evidence="10" key="1">
    <citation type="submission" date="2018-02" db="EMBL/GenBank/DDBJ databases">
        <title>Rhizophora mucronata_Transcriptome.</title>
        <authorList>
            <person name="Meera S.P."/>
            <person name="Sreeshan A."/>
            <person name="Augustine A."/>
        </authorList>
    </citation>
    <scope>NUCLEOTIDE SEQUENCE</scope>
    <source>
        <tissue evidence="10">Leaf</tissue>
    </source>
</reference>
<dbReference type="EMBL" id="GGEC01048171">
    <property type="protein sequence ID" value="MBX28655.1"/>
    <property type="molecule type" value="Transcribed_RNA"/>
</dbReference>
<keyword evidence="7" id="KW-0539">Nucleus</keyword>
<proteinExistence type="predicted"/>
<protein>
    <submittedName>
        <fullName evidence="10">ENHANCER OF AG-4 protein 2</fullName>
    </submittedName>
</protein>